<evidence type="ECO:0000259" key="5">
    <source>
        <dbReference type="Pfam" id="PF04542"/>
    </source>
</evidence>
<dbReference type="PANTHER" id="PTHR43133">
    <property type="entry name" value="RNA POLYMERASE ECF-TYPE SIGMA FACTO"/>
    <property type="match status" value="1"/>
</dbReference>
<keyword evidence="2" id="KW-0805">Transcription regulation</keyword>
<evidence type="ECO:0000259" key="6">
    <source>
        <dbReference type="Pfam" id="PF08281"/>
    </source>
</evidence>
<comment type="similarity">
    <text evidence="1">Belongs to the sigma-70 factor family. ECF subfamily.</text>
</comment>
<dbReference type="InterPro" id="IPR036388">
    <property type="entry name" value="WH-like_DNA-bd_sf"/>
</dbReference>
<evidence type="ECO:0000313" key="8">
    <source>
        <dbReference type="Proteomes" id="UP000606044"/>
    </source>
</evidence>
<dbReference type="EMBL" id="BMCT01000005">
    <property type="protein sequence ID" value="GGF71535.1"/>
    <property type="molecule type" value="Genomic_DNA"/>
</dbReference>
<dbReference type="GO" id="GO:0000428">
    <property type="term" value="C:DNA-directed RNA polymerase complex"/>
    <property type="evidence" value="ECO:0007669"/>
    <property type="project" value="UniProtKB-KW"/>
</dbReference>
<keyword evidence="7" id="KW-0240">DNA-directed RNA polymerase</keyword>
<keyword evidence="4" id="KW-0804">Transcription</keyword>
<dbReference type="RefSeq" id="WP_188580739.1">
    <property type="nucleotide sequence ID" value="NZ_BMCT01000005.1"/>
</dbReference>
<accession>A0A917FEZ4</accession>
<comment type="caution">
    <text evidence="7">The sequence shown here is derived from an EMBL/GenBank/DDBJ whole genome shotgun (WGS) entry which is preliminary data.</text>
</comment>
<dbReference type="InterPro" id="IPR039425">
    <property type="entry name" value="RNA_pol_sigma-70-like"/>
</dbReference>
<dbReference type="InterPro" id="IPR013325">
    <property type="entry name" value="RNA_pol_sigma_r2"/>
</dbReference>
<evidence type="ECO:0000256" key="1">
    <source>
        <dbReference type="ARBA" id="ARBA00010641"/>
    </source>
</evidence>
<dbReference type="Gene3D" id="1.10.10.10">
    <property type="entry name" value="Winged helix-like DNA-binding domain superfamily/Winged helix DNA-binding domain"/>
    <property type="match status" value="1"/>
</dbReference>
<dbReference type="PANTHER" id="PTHR43133:SF63">
    <property type="entry name" value="RNA POLYMERASE SIGMA FACTOR FECI-RELATED"/>
    <property type="match status" value="1"/>
</dbReference>
<organism evidence="7 8">
    <name type="scientific">Azorhizobium oxalatiphilum</name>
    <dbReference type="NCBI Taxonomy" id="980631"/>
    <lineage>
        <taxon>Bacteria</taxon>
        <taxon>Pseudomonadati</taxon>
        <taxon>Pseudomonadota</taxon>
        <taxon>Alphaproteobacteria</taxon>
        <taxon>Hyphomicrobiales</taxon>
        <taxon>Xanthobacteraceae</taxon>
        <taxon>Azorhizobium</taxon>
    </lineage>
</organism>
<proteinExistence type="inferred from homology"/>
<sequence length="171" mass="19459">MQASLADIFLSNRKSLIWSVMRIVRDAQIAEDLAQETYIRARKAIENGPIEHVEAFLHQTARNLALNHKRRDTMRGRIEREDLSEDQVANIASASPSQESQLIHRERLNAVHAAIAKLPQRAQTVWLLSRIEKWPYPRIAEHLGVSPNTVFNDLKLAHACCVEALARIDRG</sequence>
<dbReference type="GO" id="GO:0006352">
    <property type="term" value="P:DNA-templated transcription initiation"/>
    <property type="evidence" value="ECO:0007669"/>
    <property type="project" value="InterPro"/>
</dbReference>
<dbReference type="Gene3D" id="1.10.1740.10">
    <property type="match status" value="1"/>
</dbReference>
<name>A0A917FEZ4_9HYPH</name>
<dbReference type="GO" id="GO:0016987">
    <property type="term" value="F:sigma factor activity"/>
    <property type="evidence" value="ECO:0007669"/>
    <property type="project" value="UniProtKB-KW"/>
</dbReference>
<evidence type="ECO:0000256" key="2">
    <source>
        <dbReference type="ARBA" id="ARBA00023015"/>
    </source>
</evidence>
<evidence type="ECO:0000256" key="4">
    <source>
        <dbReference type="ARBA" id="ARBA00023163"/>
    </source>
</evidence>
<dbReference type="InterPro" id="IPR014284">
    <property type="entry name" value="RNA_pol_sigma-70_dom"/>
</dbReference>
<dbReference type="Pfam" id="PF08281">
    <property type="entry name" value="Sigma70_r4_2"/>
    <property type="match status" value="1"/>
</dbReference>
<feature type="domain" description="RNA polymerase sigma-70 region 2" evidence="5">
    <location>
        <begin position="10"/>
        <end position="72"/>
    </location>
</feature>
<dbReference type="Proteomes" id="UP000606044">
    <property type="component" value="Unassembled WGS sequence"/>
</dbReference>
<dbReference type="InterPro" id="IPR013324">
    <property type="entry name" value="RNA_pol_sigma_r3/r4-like"/>
</dbReference>
<keyword evidence="8" id="KW-1185">Reference proteome</keyword>
<reference evidence="7" key="2">
    <citation type="submission" date="2020-09" db="EMBL/GenBank/DDBJ databases">
        <authorList>
            <person name="Sun Q."/>
            <person name="Sedlacek I."/>
        </authorList>
    </citation>
    <scope>NUCLEOTIDE SEQUENCE</scope>
    <source>
        <strain evidence="7">CCM 7897</strain>
    </source>
</reference>
<dbReference type="AlphaFoldDB" id="A0A917FEZ4"/>
<reference evidence="7" key="1">
    <citation type="journal article" date="2014" name="Int. J. Syst. Evol. Microbiol.">
        <title>Complete genome sequence of Corynebacterium casei LMG S-19264T (=DSM 44701T), isolated from a smear-ripened cheese.</title>
        <authorList>
            <consortium name="US DOE Joint Genome Institute (JGI-PGF)"/>
            <person name="Walter F."/>
            <person name="Albersmeier A."/>
            <person name="Kalinowski J."/>
            <person name="Ruckert C."/>
        </authorList>
    </citation>
    <scope>NUCLEOTIDE SEQUENCE</scope>
    <source>
        <strain evidence="7">CCM 7897</strain>
    </source>
</reference>
<dbReference type="Pfam" id="PF04542">
    <property type="entry name" value="Sigma70_r2"/>
    <property type="match status" value="1"/>
</dbReference>
<dbReference type="NCBIfam" id="TIGR02937">
    <property type="entry name" value="sigma70-ECF"/>
    <property type="match status" value="1"/>
</dbReference>
<keyword evidence="3" id="KW-0731">Sigma factor</keyword>
<dbReference type="SUPFAM" id="SSF88946">
    <property type="entry name" value="Sigma2 domain of RNA polymerase sigma factors"/>
    <property type="match status" value="1"/>
</dbReference>
<gene>
    <name evidence="7" type="ORF">GCM10007301_34040</name>
</gene>
<evidence type="ECO:0000313" key="7">
    <source>
        <dbReference type="EMBL" id="GGF71535.1"/>
    </source>
</evidence>
<dbReference type="InterPro" id="IPR007627">
    <property type="entry name" value="RNA_pol_sigma70_r2"/>
</dbReference>
<dbReference type="InterPro" id="IPR013249">
    <property type="entry name" value="RNA_pol_sigma70_r4_t2"/>
</dbReference>
<evidence type="ECO:0000256" key="3">
    <source>
        <dbReference type="ARBA" id="ARBA00023082"/>
    </source>
</evidence>
<dbReference type="GO" id="GO:0003677">
    <property type="term" value="F:DNA binding"/>
    <property type="evidence" value="ECO:0007669"/>
    <property type="project" value="InterPro"/>
</dbReference>
<protein>
    <submittedName>
        <fullName evidence="7">DNA-directed RNA polymerase sigma-70 factor</fullName>
    </submittedName>
</protein>
<dbReference type="SUPFAM" id="SSF88659">
    <property type="entry name" value="Sigma3 and sigma4 domains of RNA polymerase sigma factors"/>
    <property type="match status" value="1"/>
</dbReference>
<feature type="domain" description="RNA polymerase sigma factor 70 region 4 type 2" evidence="6">
    <location>
        <begin position="109"/>
        <end position="157"/>
    </location>
</feature>